<evidence type="ECO:0008006" key="5">
    <source>
        <dbReference type="Google" id="ProtNLM"/>
    </source>
</evidence>
<evidence type="ECO:0000313" key="4">
    <source>
        <dbReference type="Proteomes" id="UP000176300"/>
    </source>
</evidence>
<gene>
    <name evidence="3" type="ORF">A2373_04205</name>
</gene>
<dbReference type="EMBL" id="MFQS01000026">
    <property type="protein sequence ID" value="OGH82899.1"/>
    <property type="molecule type" value="Genomic_DNA"/>
</dbReference>
<dbReference type="STRING" id="1798697.A2373_04205"/>
<accession>A0A1F6NGD7</accession>
<evidence type="ECO:0000313" key="3">
    <source>
        <dbReference type="EMBL" id="OGH82899.1"/>
    </source>
</evidence>
<keyword evidence="1" id="KW-0472">Membrane</keyword>
<feature type="transmembrane region" description="Helical" evidence="1">
    <location>
        <begin position="101"/>
        <end position="124"/>
    </location>
</feature>
<organism evidence="3 4">
    <name type="scientific">Candidatus Magasanikbacteria bacterium RIFOXYB1_FULL_40_15</name>
    <dbReference type="NCBI Taxonomy" id="1798697"/>
    <lineage>
        <taxon>Bacteria</taxon>
        <taxon>Candidatus Magasanikiibacteriota</taxon>
    </lineage>
</organism>
<reference evidence="3 4" key="1">
    <citation type="journal article" date="2016" name="Nat. Commun.">
        <title>Thousands of microbial genomes shed light on interconnected biogeochemical processes in an aquifer system.</title>
        <authorList>
            <person name="Anantharaman K."/>
            <person name="Brown C.T."/>
            <person name="Hug L.A."/>
            <person name="Sharon I."/>
            <person name="Castelle C.J."/>
            <person name="Probst A.J."/>
            <person name="Thomas B.C."/>
            <person name="Singh A."/>
            <person name="Wilkins M.J."/>
            <person name="Karaoz U."/>
            <person name="Brodie E.L."/>
            <person name="Williams K.H."/>
            <person name="Hubbard S.S."/>
            <person name="Banfield J.F."/>
        </authorList>
    </citation>
    <scope>NUCLEOTIDE SEQUENCE [LARGE SCALE GENOMIC DNA]</scope>
</reference>
<protein>
    <recommendedName>
        <fullName evidence="5">DUF4134 domain-containing protein</fullName>
    </recommendedName>
</protein>
<keyword evidence="1" id="KW-1133">Transmembrane helix</keyword>
<feature type="chain" id="PRO_5009525757" description="DUF4134 domain-containing protein" evidence="2">
    <location>
        <begin position="25"/>
        <end position="139"/>
    </location>
</feature>
<dbReference type="Pfam" id="PF18895">
    <property type="entry name" value="T4SS_pilin"/>
    <property type="match status" value="1"/>
</dbReference>
<dbReference type="AlphaFoldDB" id="A0A1F6NGD7"/>
<evidence type="ECO:0000256" key="1">
    <source>
        <dbReference type="SAM" id="Phobius"/>
    </source>
</evidence>
<comment type="caution">
    <text evidence="3">The sequence shown here is derived from an EMBL/GenBank/DDBJ whole genome shotgun (WGS) entry which is preliminary data.</text>
</comment>
<dbReference type="InterPro" id="IPR043993">
    <property type="entry name" value="T4SS_pilin"/>
</dbReference>
<name>A0A1F6NGD7_9BACT</name>
<evidence type="ECO:0000256" key="2">
    <source>
        <dbReference type="SAM" id="SignalP"/>
    </source>
</evidence>
<keyword evidence="1" id="KW-0812">Transmembrane</keyword>
<feature type="signal peptide" evidence="2">
    <location>
        <begin position="1"/>
        <end position="24"/>
    </location>
</feature>
<sequence length="139" mass="15015">MKIKKILFFTLLAGLVFLPMIAFAQTKPNIGLGDDGLVKDAVKEAGYNSNTTETTFASTLGAVVKILMNFSGVIFMSLMVYAGFLWMTARGEEAKVDKAQSIIKASIIGLVIVVSAYSITFFIVPRLLTETAPKEAALE</sequence>
<feature type="transmembrane region" description="Helical" evidence="1">
    <location>
        <begin position="66"/>
        <end position="89"/>
    </location>
</feature>
<keyword evidence="2" id="KW-0732">Signal</keyword>
<proteinExistence type="predicted"/>
<dbReference type="Proteomes" id="UP000176300">
    <property type="component" value="Unassembled WGS sequence"/>
</dbReference>